<reference evidence="3 4" key="4">
    <citation type="journal article" date="2016" name="MSphere">
        <title>Complete Genome Sequence of Elephant Endotheliotropic Herpesvirus 4, the First Example of a GC-Rich Branch Proboscivirus.</title>
        <authorList>
            <person name="Ling P.D."/>
            <person name="Long S.Y."/>
            <person name="Fuery A."/>
            <person name="Peng R.S."/>
            <person name="Heaggans S.Y."/>
            <person name="Qin X."/>
            <person name="Worley K.C."/>
            <person name="Dugan S."/>
            <person name="Hayward G.S."/>
        </authorList>
    </citation>
    <scope>NUCLEOTIDE SEQUENCE [LARGE SCALE GENOMIC DNA]</scope>
    <source>
        <strain evidence="3">North American NAP69</strain>
    </source>
</reference>
<protein>
    <submittedName>
        <fullName evidence="3">G protein-coupled receptor-6.2</fullName>
    </submittedName>
</protein>
<keyword evidence="3" id="KW-0675">Receptor</keyword>
<feature type="region of interest" description="Disordered" evidence="1">
    <location>
        <begin position="265"/>
        <end position="288"/>
    </location>
</feature>
<feature type="transmembrane region" description="Helical" evidence="2">
    <location>
        <begin position="234"/>
        <end position="256"/>
    </location>
</feature>
<feature type="transmembrane region" description="Helical" evidence="2">
    <location>
        <begin position="75"/>
        <end position="98"/>
    </location>
</feature>
<gene>
    <name evidence="3" type="primary">E3.2</name>
</gene>
<reference evidence="4" key="2">
    <citation type="journal article" date="2011" name="Vet. Microbiol.">
        <title>Detection and evaluation of novel herpesviruses in routine and pathological samples from Asian and African elephants: identification of two new probosciviruses (EEHV5 and EEHV6) and two new gammaherpesviruses (EGHV3B and EGHV5).</title>
        <authorList>
            <person name="Latimer E"/>
            <person name="Zong JC"/>
            <person name="Heaggans SY"/>
            <person name="Richman LK"/>
            <person name="Hayward GS."/>
        </authorList>
    </citation>
    <scope>NUCLEOTIDE SEQUENCE [LARGE SCALE GENOMIC DNA]</scope>
</reference>
<evidence type="ECO:0000256" key="1">
    <source>
        <dbReference type="SAM" id="MobiDB-lite"/>
    </source>
</evidence>
<reference evidence="4" key="1">
    <citation type="journal article" date="2009" name="Vet. Pathol.">
        <title>Clinico-pathologic features of fatal disease attributed to new variants of endotheliotropic herpesviruses in two Asian elephants (Elephas maximus).</title>
        <authorList>
            <person name="Garner M.M."/>
            <person name="Helmick K."/>
            <person name="Ochsenreiter J."/>
            <person name="Richman L.K."/>
            <person name="Latimer E."/>
            <person name="Wise A.G."/>
            <person name="Maes R.K."/>
            <person name="Kiupel M."/>
            <person name="Nordhausen R.W."/>
            <person name="Zong J.C."/>
            <person name="Hayward G.S."/>
        </authorList>
    </citation>
    <scope>NUCLEOTIDE SEQUENCE [LARGE SCALE GENOMIC DNA]</scope>
</reference>
<evidence type="ECO:0000256" key="2">
    <source>
        <dbReference type="SAM" id="Phobius"/>
    </source>
</evidence>
<feature type="transmembrane region" description="Helical" evidence="2">
    <location>
        <begin position="181"/>
        <end position="199"/>
    </location>
</feature>
<feature type="transmembrane region" description="Helical" evidence="2">
    <location>
        <begin position="43"/>
        <end position="63"/>
    </location>
</feature>
<dbReference type="KEGG" id="vg:26196516"/>
<dbReference type="EMBL" id="KT832477">
    <property type="protein sequence ID" value="ALM25927.1"/>
    <property type="molecule type" value="Genomic_DNA"/>
</dbReference>
<reference evidence="4" key="3">
    <citation type="journal article" date="2014" name="J. Virol.">
        <title>Comparative genome analysis of four elephant endotheliotropic herpesviruses, EEHV3, EEHV4, EEHV5, and EEHV6, from cases of hemorrhagic disease or viremia.</title>
        <authorList>
            <person name="Zong JC"/>
            <person name="Latimer EM"/>
            <person name="Long SY"/>
            <person name="Richman LK"/>
            <person name="Heaggans SY"/>
            <person name="Hayward GS."/>
        </authorList>
    </citation>
    <scope>NUCLEOTIDE SEQUENCE [LARGE SCALE GENOMIC DNA]</scope>
</reference>
<sequence length="326" mass="35400">MTGLEIVLLVLAILGLAVAATATVIILTLPRNDWHLCFPPNSWPVQVMFCAGTVLIFAFNVICRFTGWPAQAMQHLPFAACFAALLVNEFNAMLLHQAPERRLVLGSETLATMAAFCTVVGPIVTLTAYSVFFKVSHYAWHCLTALNGTVNAEPLTTVPCAQNPGDVVELFNSVTAYAYSYAYYLLCCATVMAFFATMHKTVYSNYMTMTVVSSWTLWTTNWCLRSIAPPEGLILTNGFVFLVLYLVPQVAVYCYAKSQGRAGQEEDECNDKDKRLPGAGSSPPPSPCLPDVTVDCGTWCVRWGLGRGDDDDVAQLVESTGSGGGT</sequence>
<dbReference type="GeneID" id="26196516"/>
<keyword evidence="4" id="KW-1185">Reference proteome</keyword>
<dbReference type="RefSeq" id="YP_009179234.1">
    <property type="nucleotide sequence ID" value="NC_028379.1"/>
</dbReference>
<organism evidence="3 4">
    <name type="scientific">Elephant endotheliotropic herpesvirus 4</name>
    <dbReference type="NCBI Taxonomy" id="548914"/>
    <lineage>
        <taxon>Viruses</taxon>
        <taxon>Duplodnaviria</taxon>
        <taxon>Heunggongvirae</taxon>
        <taxon>Peploviricota</taxon>
        <taxon>Herviviricetes</taxon>
        <taxon>Herpesvirales</taxon>
        <taxon>Orthoherpesviridae</taxon>
        <taxon>Betaherpesvirinae</taxon>
        <taxon>Proboscivirus</taxon>
    </lineage>
</organism>
<dbReference type="Proteomes" id="UP000161618">
    <property type="component" value="Segment"/>
</dbReference>
<keyword evidence="2" id="KW-1133">Transmembrane helix</keyword>
<reference evidence="3 4" key="5">
    <citation type="journal article" date="2016" name="MSphere">
        <title>Comparison of the Gene Coding Contents and Other Unusual Features of the GC-Rich and AT-Rich Branch Probosciviruses.</title>
        <authorList>
            <person name="Ling P.D."/>
            <person name="Long S.Y."/>
            <person name="Zong J.C."/>
            <person name="Heaggans S.Y."/>
            <person name="Qin X."/>
            <person name="Hayward G.S."/>
        </authorList>
    </citation>
    <scope>NUCLEOTIDE SEQUENCE [LARGE SCALE GENOMIC DNA]</scope>
    <source>
        <strain evidence="3">North American NAP69</strain>
    </source>
</reference>
<name>A0A0S1TPE3_9BETA</name>
<evidence type="ECO:0000313" key="3">
    <source>
        <dbReference type="EMBL" id="ALM25927.1"/>
    </source>
</evidence>
<feature type="transmembrane region" description="Helical" evidence="2">
    <location>
        <begin position="110"/>
        <end position="132"/>
    </location>
</feature>
<keyword evidence="2" id="KW-0812">Transmembrane</keyword>
<keyword evidence="2" id="KW-0472">Membrane</keyword>
<proteinExistence type="predicted"/>
<evidence type="ECO:0000313" key="4">
    <source>
        <dbReference type="Proteomes" id="UP000161618"/>
    </source>
</evidence>
<accession>A0A0S1TPE3</accession>